<reference evidence="1 2" key="1">
    <citation type="submission" date="2021-06" db="EMBL/GenBank/DDBJ databases">
        <title>Caerostris extrusa draft genome.</title>
        <authorList>
            <person name="Kono N."/>
            <person name="Arakawa K."/>
        </authorList>
    </citation>
    <scope>NUCLEOTIDE SEQUENCE [LARGE SCALE GENOMIC DNA]</scope>
</reference>
<protein>
    <submittedName>
        <fullName evidence="1">Uncharacterized protein</fullName>
    </submittedName>
</protein>
<comment type="caution">
    <text evidence="1">The sequence shown here is derived from an EMBL/GenBank/DDBJ whole genome shotgun (WGS) entry which is preliminary data.</text>
</comment>
<organism evidence="1 2">
    <name type="scientific">Caerostris extrusa</name>
    <name type="common">Bark spider</name>
    <name type="synonym">Caerostris bankana</name>
    <dbReference type="NCBI Taxonomy" id="172846"/>
    <lineage>
        <taxon>Eukaryota</taxon>
        <taxon>Metazoa</taxon>
        <taxon>Ecdysozoa</taxon>
        <taxon>Arthropoda</taxon>
        <taxon>Chelicerata</taxon>
        <taxon>Arachnida</taxon>
        <taxon>Araneae</taxon>
        <taxon>Araneomorphae</taxon>
        <taxon>Entelegynae</taxon>
        <taxon>Araneoidea</taxon>
        <taxon>Araneidae</taxon>
        <taxon>Caerostris</taxon>
    </lineage>
</organism>
<accession>A0AAV4NPT1</accession>
<dbReference type="Proteomes" id="UP001054945">
    <property type="component" value="Unassembled WGS sequence"/>
</dbReference>
<dbReference type="EMBL" id="BPLR01021172">
    <property type="protein sequence ID" value="GIX86812.1"/>
    <property type="molecule type" value="Genomic_DNA"/>
</dbReference>
<dbReference type="AlphaFoldDB" id="A0AAV4NPT1"/>
<sequence>MSEKARNGQVELMRNGYCFVQWWVLNRCDSVEGSLSSLLFANAKFFPKTNATLPSLTFPFKGYVGRSGEGRFESLSGTVCFQIAFHSVPNSRSSVFELDESTRGFCSLSVMFEAK</sequence>
<evidence type="ECO:0000313" key="1">
    <source>
        <dbReference type="EMBL" id="GIX86812.1"/>
    </source>
</evidence>
<keyword evidence="2" id="KW-1185">Reference proteome</keyword>
<evidence type="ECO:0000313" key="2">
    <source>
        <dbReference type="Proteomes" id="UP001054945"/>
    </source>
</evidence>
<proteinExistence type="predicted"/>
<gene>
    <name evidence="1" type="ORF">CEXT_624441</name>
</gene>
<name>A0AAV4NPT1_CAEEX</name>